<dbReference type="Pfam" id="PF00107">
    <property type="entry name" value="ADH_zinc_N"/>
    <property type="match status" value="1"/>
</dbReference>
<gene>
    <name evidence="2" type="ORF">DFH07DRAFT_888774</name>
</gene>
<dbReference type="Gene3D" id="3.40.50.720">
    <property type="entry name" value="NAD(P)-binding Rossmann-like Domain"/>
    <property type="match status" value="1"/>
</dbReference>
<dbReference type="InterPro" id="IPR011032">
    <property type="entry name" value="GroES-like_sf"/>
</dbReference>
<name>A0AAD7ITJ9_9AGAR</name>
<feature type="domain" description="Enoyl reductase (ER)" evidence="1">
    <location>
        <begin position="15"/>
        <end position="345"/>
    </location>
</feature>
<dbReference type="PANTHER" id="PTHR45348:SF2">
    <property type="entry name" value="ZINC-TYPE ALCOHOL DEHYDROGENASE-LIKE PROTEIN C2E1P3.01"/>
    <property type="match status" value="1"/>
</dbReference>
<dbReference type="SMART" id="SM00829">
    <property type="entry name" value="PKS_ER"/>
    <property type="match status" value="1"/>
</dbReference>
<dbReference type="EMBL" id="JARJLG010000088">
    <property type="protein sequence ID" value="KAJ7748802.1"/>
    <property type="molecule type" value="Genomic_DNA"/>
</dbReference>
<protein>
    <submittedName>
        <fullName evidence="2">GroES-like protein</fullName>
    </submittedName>
</protein>
<evidence type="ECO:0000259" key="1">
    <source>
        <dbReference type="SMART" id="SM00829"/>
    </source>
</evidence>
<dbReference type="Pfam" id="PF08240">
    <property type="entry name" value="ADH_N"/>
    <property type="match status" value="1"/>
</dbReference>
<sequence>MSIPTHMQAVVAVEGKEIAVQTVAVPSIANNEVLVQVKAAAQNPTDWKHVAFGLSQPGNIVGCDYAGVVVKVGTDVKNVKIGDRVAGFVHGARKNDLGSYAEYLRTEYDLVWSVPDGTSFEEAAAIGGVGSETAALALYHALGLPWPGTSSAGAPRTVLVWAGSTSVGLYAIQLAKASGATVVTTGSPHNHELLKSLGAAGVFDYKSPTVVQDIKQAYPDIDAGLDCISEQGSTKQAAASFGKPGTITTLLPVKKEGEGWNPDVEIEPVLAYYTRGKAFEINGIVRPAVPEQRAHAVKWLSQQGDLVKSGQLKANPIKIIPGGLHGVKEGFELMKAGKVSAQKLVYQVGT</sequence>
<dbReference type="InterPro" id="IPR013154">
    <property type="entry name" value="ADH-like_N"/>
</dbReference>
<comment type="caution">
    <text evidence="2">The sequence shown here is derived from an EMBL/GenBank/DDBJ whole genome shotgun (WGS) entry which is preliminary data.</text>
</comment>
<dbReference type="SUPFAM" id="SSF50129">
    <property type="entry name" value="GroES-like"/>
    <property type="match status" value="1"/>
</dbReference>
<dbReference type="InterPro" id="IPR036291">
    <property type="entry name" value="NAD(P)-bd_dom_sf"/>
</dbReference>
<organism evidence="2 3">
    <name type="scientific">Mycena maculata</name>
    <dbReference type="NCBI Taxonomy" id="230809"/>
    <lineage>
        <taxon>Eukaryota</taxon>
        <taxon>Fungi</taxon>
        <taxon>Dikarya</taxon>
        <taxon>Basidiomycota</taxon>
        <taxon>Agaricomycotina</taxon>
        <taxon>Agaricomycetes</taxon>
        <taxon>Agaricomycetidae</taxon>
        <taxon>Agaricales</taxon>
        <taxon>Marasmiineae</taxon>
        <taxon>Mycenaceae</taxon>
        <taxon>Mycena</taxon>
    </lineage>
</organism>
<evidence type="ECO:0000313" key="3">
    <source>
        <dbReference type="Proteomes" id="UP001215280"/>
    </source>
</evidence>
<dbReference type="Gene3D" id="3.90.180.10">
    <property type="entry name" value="Medium-chain alcohol dehydrogenases, catalytic domain"/>
    <property type="match status" value="1"/>
</dbReference>
<reference evidence="2" key="1">
    <citation type="submission" date="2023-03" db="EMBL/GenBank/DDBJ databases">
        <title>Massive genome expansion in bonnet fungi (Mycena s.s.) driven by repeated elements and novel gene families across ecological guilds.</title>
        <authorList>
            <consortium name="Lawrence Berkeley National Laboratory"/>
            <person name="Harder C.B."/>
            <person name="Miyauchi S."/>
            <person name="Viragh M."/>
            <person name="Kuo A."/>
            <person name="Thoen E."/>
            <person name="Andreopoulos B."/>
            <person name="Lu D."/>
            <person name="Skrede I."/>
            <person name="Drula E."/>
            <person name="Henrissat B."/>
            <person name="Morin E."/>
            <person name="Kohler A."/>
            <person name="Barry K."/>
            <person name="LaButti K."/>
            <person name="Morin E."/>
            <person name="Salamov A."/>
            <person name="Lipzen A."/>
            <person name="Mereny Z."/>
            <person name="Hegedus B."/>
            <person name="Baldrian P."/>
            <person name="Stursova M."/>
            <person name="Weitz H."/>
            <person name="Taylor A."/>
            <person name="Grigoriev I.V."/>
            <person name="Nagy L.G."/>
            <person name="Martin F."/>
            <person name="Kauserud H."/>
        </authorList>
    </citation>
    <scope>NUCLEOTIDE SEQUENCE</scope>
    <source>
        <strain evidence="2">CBHHK188m</strain>
    </source>
</reference>
<dbReference type="SUPFAM" id="SSF51735">
    <property type="entry name" value="NAD(P)-binding Rossmann-fold domains"/>
    <property type="match status" value="1"/>
</dbReference>
<dbReference type="GO" id="GO:0016651">
    <property type="term" value="F:oxidoreductase activity, acting on NAD(P)H"/>
    <property type="evidence" value="ECO:0007669"/>
    <property type="project" value="InterPro"/>
</dbReference>
<dbReference type="PANTHER" id="PTHR45348">
    <property type="entry name" value="HYPOTHETICAL OXIDOREDUCTASE (EUROFUNG)"/>
    <property type="match status" value="1"/>
</dbReference>
<dbReference type="InterPro" id="IPR013149">
    <property type="entry name" value="ADH-like_C"/>
</dbReference>
<dbReference type="CDD" id="cd08249">
    <property type="entry name" value="enoyl_reductase_like"/>
    <property type="match status" value="1"/>
</dbReference>
<dbReference type="InterPro" id="IPR020843">
    <property type="entry name" value="ER"/>
</dbReference>
<proteinExistence type="predicted"/>
<keyword evidence="3" id="KW-1185">Reference proteome</keyword>
<accession>A0AAD7ITJ9</accession>
<evidence type="ECO:0000313" key="2">
    <source>
        <dbReference type="EMBL" id="KAJ7748802.1"/>
    </source>
</evidence>
<dbReference type="Proteomes" id="UP001215280">
    <property type="component" value="Unassembled WGS sequence"/>
</dbReference>
<dbReference type="AlphaFoldDB" id="A0AAD7ITJ9"/>
<dbReference type="InterPro" id="IPR047122">
    <property type="entry name" value="Trans-enoyl_RdTase-like"/>
</dbReference>